<dbReference type="GO" id="GO:0030674">
    <property type="term" value="F:protein-macromolecule adaptor activity"/>
    <property type="evidence" value="ECO:0007669"/>
    <property type="project" value="TreeGrafter"/>
</dbReference>
<evidence type="ECO:0000259" key="2">
    <source>
        <dbReference type="Pfam" id="PF00339"/>
    </source>
</evidence>
<evidence type="ECO:0000313" key="3">
    <source>
        <dbReference type="EMBL" id="OZJ06634.1"/>
    </source>
</evidence>
<feature type="region of interest" description="Disordered" evidence="1">
    <location>
        <begin position="336"/>
        <end position="359"/>
    </location>
</feature>
<evidence type="ECO:0000256" key="1">
    <source>
        <dbReference type="SAM" id="MobiDB-lite"/>
    </source>
</evidence>
<dbReference type="EMBL" id="MVBO01000002">
    <property type="protein sequence ID" value="OZJ06634.1"/>
    <property type="molecule type" value="Genomic_DNA"/>
</dbReference>
<accession>A0A261Y841</accession>
<protein>
    <recommendedName>
        <fullName evidence="2">Arrestin-like N-terminal domain-containing protein</fullName>
    </recommendedName>
</protein>
<dbReference type="InterPro" id="IPR011021">
    <property type="entry name" value="Arrestin-like_N"/>
</dbReference>
<organism evidence="3 4">
    <name type="scientific">Bifiguratus adelaidae</name>
    <dbReference type="NCBI Taxonomy" id="1938954"/>
    <lineage>
        <taxon>Eukaryota</taxon>
        <taxon>Fungi</taxon>
        <taxon>Fungi incertae sedis</taxon>
        <taxon>Mucoromycota</taxon>
        <taxon>Mucoromycotina</taxon>
        <taxon>Endogonomycetes</taxon>
        <taxon>Endogonales</taxon>
        <taxon>Endogonales incertae sedis</taxon>
        <taxon>Bifiguratus</taxon>
    </lineage>
</organism>
<dbReference type="AlphaFoldDB" id="A0A261Y841"/>
<dbReference type="InterPro" id="IPR014756">
    <property type="entry name" value="Ig_E-set"/>
</dbReference>
<keyword evidence="4" id="KW-1185">Reference proteome</keyword>
<sequence>MAKEISNFELIPETTCIEFVGAANPDVVKVLRGKVRFVALKAVKVRAVCVKFKGAASSDGPAMSAKDWRIAADQRTAALAESSLLLSDGQMDIEKLRFYCIKQSTLLEEGPHEYDFSFSLPGDLPPSFSLQYGWLRYCLSATIAQSGILSRSSKVATEITVKRHRLPSLAVALYVPTVRYGGRRPQTISYEFEVPKVVTPAQNTVQFSGKIAYLDESARIKSIMIRLEQFEVYRTISNDERRPTVLLKQRRPPRPMPMTFDAKEYPVNPNIWMVADQPLVFELSLAHHAMVTHIASPLTDVIHKIRLRMIFEDISQKELALTFPLVISSVLSESTHQQDSDLNRVPSYEEANSRSSVSHGRITVDDYHSTLMDSTIALTPDGQDDELPGYAEVNVPGARRHTVSGILGIPRSASTEPSVSDLRNATVNGLLYVDSHMFL</sequence>
<feature type="domain" description="Arrestin-like N-terminal" evidence="2">
    <location>
        <begin position="32"/>
        <end position="160"/>
    </location>
</feature>
<dbReference type="SUPFAM" id="SSF81296">
    <property type="entry name" value="E set domains"/>
    <property type="match status" value="1"/>
</dbReference>
<dbReference type="PANTHER" id="PTHR11188:SF17">
    <property type="entry name" value="FI21816P1"/>
    <property type="match status" value="1"/>
</dbReference>
<dbReference type="Gene3D" id="2.60.40.640">
    <property type="match status" value="1"/>
</dbReference>
<comment type="caution">
    <text evidence="3">The sequence shown here is derived from an EMBL/GenBank/DDBJ whole genome shotgun (WGS) entry which is preliminary data.</text>
</comment>
<dbReference type="InterPro" id="IPR050357">
    <property type="entry name" value="Arrestin_domain-protein"/>
</dbReference>
<reference evidence="3 4" key="1">
    <citation type="journal article" date="2017" name="Mycologia">
        <title>Bifiguratus adelaidae, gen. et sp. nov., a new member of Mucoromycotina in endophytic and soil-dwelling habitats.</title>
        <authorList>
            <person name="Torres-Cruz T.J."/>
            <person name="Billingsley Tobias T.L."/>
            <person name="Almatruk M."/>
            <person name="Hesse C."/>
            <person name="Kuske C.R."/>
            <person name="Desiro A."/>
            <person name="Benucci G.M."/>
            <person name="Bonito G."/>
            <person name="Stajich J.E."/>
            <person name="Dunlap C."/>
            <person name="Arnold A.E."/>
            <person name="Porras-Alfaro A."/>
        </authorList>
    </citation>
    <scope>NUCLEOTIDE SEQUENCE [LARGE SCALE GENOMIC DNA]</scope>
    <source>
        <strain evidence="3 4">AZ0501</strain>
    </source>
</reference>
<dbReference type="Proteomes" id="UP000242875">
    <property type="component" value="Unassembled WGS sequence"/>
</dbReference>
<dbReference type="OrthoDB" id="2277683at2759"/>
<dbReference type="InterPro" id="IPR014752">
    <property type="entry name" value="Arrestin-like_C"/>
</dbReference>
<dbReference type="GO" id="GO:0005829">
    <property type="term" value="C:cytosol"/>
    <property type="evidence" value="ECO:0007669"/>
    <property type="project" value="TreeGrafter"/>
</dbReference>
<dbReference type="PANTHER" id="PTHR11188">
    <property type="entry name" value="ARRESTIN DOMAIN CONTAINING PROTEIN"/>
    <property type="match status" value="1"/>
</dbReference>
<evidence type="ECO:0000313" key="4">
    <source>
        <dbReference type="Proteomes" id="UP000242875"/>
    </source>
</evidence>
<gene>
    <name evidence="3" type="ORF">BZG36_00290</name>
</gene>
<dbReference type="GO" id="GO:0070086">
    <property type="term" value="P:ubiquitin-dependent endocytosis"/>
    <property type="evidence" value="ECO:0007669"/>
    <property type="project" value="TreeGrafter"/>
</dbReference>
<dbReference type="GO" id="GO:0031625">
    <property type="term" value="F:ubiquitin protein ligase binding"/>
    <property type="evidence" value="ECO:0007669"/>
    <property type="project" value="TreeGrafter"/>
</dbReference>
<name>A0A261Y841_9FUNG</name>
<proteinExistence type="predicted"/>
<dbReference type="GO" id="GO:0005886">
    <property type="term" value="C:plasma membrane"/>
    <property type="evidence" value="ECO:0007669"/>
    <property type="project" value="TreeGrafter"/>
</dbReference>
<dbReference type="Pfam" id="PF00339">
    <property type="entry name" value="Arrestin_N"/>
    <property type="match status" value="1"/>
</dbReference>